<feature type="compositionally biased region" description="Low complexity" evidence="1">
    <location>
        <begin position="138"/>
        <end position="152"/>
    </location>
</feature>
<organism evidence="2 4">
    <name type="scientific">Phytophthora fragariae</name>
    <dbReference type="NCBI Taxonomy" id="53985"/>
    <lineage>
        <taxon>Eukaryota</taxon>
        <taxon>Sar</taxon>
        <taxon>Stramenopiles</taxon>
        <taxon>Oomycota</taxon>
        <taxon>Peronosporomycetes</taxon>
        <taxon>Peronosporales</taxon>
        <taxon>Peronosporaceae</taxon>
        <taxon>Phytophthora</taxon>
    </lineage>
</organism>
<evidence type="ECO:0000313" key="3">
    <source>
        <dbReference type="EMBL" id="KAE9327753.1"/>
    </source>
</evidence>
<name>A0A6A3G2S9_9STRA</name>
<feature type="compositionally biased region" description="Low complexity" evidence="1">
    <location>
        <begin position="71"/>
        <end position="83"/>
    </location>
</feature>
<evidence type="ECO:0000313" key="5">
    <source>
        <dbReference type="Proteomes" id="UP000437068"/>
    </source>
</evidence>
<dbReference type="Proteomes" id="UP000429523">
    <property type="component" value="Unassembled WGS sequence"/>
</dbReference>
<feature type="compositionally biased region" description="Basic and acidic residues" evidence="1">
    <location>
        <begin position="181"/>
        <end position="197"/>
    </location>
</feature>
<gene>
    <name evidence="3" type="ORF">PF001_g1766</name>
    <name evidence="2" type="ORF">PF009_g2159</name>
</gene>
<protein>
    <submittedName>
        <fullName evidence="2">Uncharacterized protein</fullName>
    </submittedName>
</protein>
<feature type="compositionally biased region" description="Polar residues" evidence="1">
    <location>
        <begin position="48"/>
        <end position="58"/>
    </location>
</feature>
<accession>A0A6A3G2S9</accession>
<feature type="region of interest" description="Disordered" evidence="1">
    <location>
        <begin position="13"/>
        <end position="102"/>
    </location>
</feature>
<reference evidence="4 5" key="1">
    <citation type="submission" date="2018-08" db="EMBL/GenBank/DDBJ databases">
        <title>Genomic investigation of the strawberry pathogen Phytophthora fragariae indicates pathogenicity is determined by transcriptional variation in three key races.</title>
        <authorList>
            <person name="Adams T.M."/>
            <person name="Armitage A.D."/>
            <person name="Sobczyk M.K."/>
            <person name="Bates H.J."/>
            <person name="Dunwell J.M."/>
            <person name="Nellist C.F."/>
            <person name="Harrison R.J."/>
        </authorList>
    </citation>
    <scope>NUCLEOTIDE SEQUENCE [LARGE SCALE GENOMIC DNA]</scope>
    <source>
        <strain evidence="3 5">A4</strain>
        <strain evidence="2 4">NOV-9</strain>
    </source>
</reference>
<dbReference type="AlphaFoldDB" id="A0A6A3G2S9"/>
<evidence type="ECO:0000256" key="1">
    <source>
        <dbReference type="SAM" id="MobiDB-lite"/>
    </source>
</evidence>
<evidence type="ECO:0000313" key="2">
    <source>
        <dbReference type="EMBL" id="KAE8948268.1"/>
    </source>
</evidence>
<feature type="region of interest" description="Disordered" evidence="1">
    <location>
        <begin position="120"/>
        <end position="254"/>
    </location>
</feature>
<dbReference type="EMBL" id="QXGF01000055">
    <property type="protein sequence ID" value="KAE8948268.1"/>
    <property type="molecule type" value="Genomic_DNA"/>
</dbReference>
<sequence>MAEPLRAFSACLVSSRTASSRSDDGFNSSSGRIMTTSVKSPAFKASPKSATDISSSSRRASKEGRGSRLISPSTSPVTPFTSVYNWSPQSRGAFPHNTLDTSSGVEDAADALRLVLPLHRAQDRMEEGDMAISPSPRPGADAPSAAGDGTSGETPTRPSPLHEKQGELRSALLATSGVRPIGRDVKSPGDKRPKADGVRAIPPARSEASSECRDEPSLGVTRPVFSGVRSAPQTSSERHSGPADVCDVEPTSGKTAPTSVVCIISDTPTSSTETDSVQCSRQ</sequence>
<comment type="caution">
    <text evidence="2">The sequence shown here is derived from an EMBL/GenBank/DDBJ whole genome shotgun (WGS) entry which is preliminary data.</text>
</comment>
<proteinExistence type="predicted"/>
<dbReference type="EMBL" id="QXGE01000045">
    <property type="protein sequence ID" value="KAE9327753.1"/>
    <property type="molecule type" value="Genomic_DNA"/>
</dbReference>
<evidence type="ECO:0000313" key="4">
    <source>
        <dbReference type="Proteomes" id="UP000429523"/>
    </source>
</evidence>
<dbReference type="Proteomes" id="UP000437068">
    <property type="component" value="Unassembled WGS sequence"/>
</dbReference>